<feature type="region of interest" description="Disordered" evidence="1">
    <location>
        <begin position="137"/>
        <end position="171"/>
    </location>
</feature>
<dbReference type="GO" id="GO:0005789">
    <property type="term" value="C:endoplasmic reticulum membrane"/>
    <property type="evidence" value="ECO:0007669"/>
    <property type="project" value="TreeGrafter"/>
</dbReference>
<dbReference type="PANTHER" id="PTHR28251">
    <property type="entry name" value="V-TYPE ATPASE ASSEMBLY FACTOR PKR1"/>
    <property type="match status" value="1"/>
</dbReference>
<feature type="transmembrane region" description="Helical" evidence="2">
    <location>
        <begin position="20"/>
        <end position="41"/>
    </location>
</feature>
<gene>
    <name evidence="3" type="ORF">B0T14DRAFT_35987</name>
</gene>
<feature type="compositionally biased region" description="Basic and acidic residues" evidence="1">
    <location>
        <begin position="160"/>
        <end position="171"/>
    </location>
</feature>
<dbReference type="PANTHER" id="PTHR28251:SF1">
    <property type="entry name" value="V-TYPE ATPASE ASSEMBLY FACTOR PKR1"/>
    <property type="match status" value="1"/>
</dbReference>
<name>A0AA40CCL2_9PEZI</name>
<dbReference type="Pfam" id="PF08636">
    <property type="entry name" value="Pkr1"/>
    <property type="match status" value="1"/>
</dbReference>
<dbReference type="EMBL" id="JAULSU010000001">
    <property type="protein sequence ID" value="KAK0632539.1"/>
    <property type="molecule type" value="Genomic_DNA"/>
</dbReference>
<evidence type="ECO:0000313" key="4">
    <source>
        <dbReference type="Proteomes" id="UP001175000"/>
    </source>
</evidence>
<reference evidence="3" key="1">
    <citation type="submission" date="2023-06" db="EMBL/GenBank/DDBJ databases">
        <title>Genome-scale phylogeny and comparative genomics of the fungal order Sordariales.</title>
        <authorList>
            <consortium name="Lawrence Berkeley National Laboratory"/>
            <person name="Hensen N."/>
            <person name="Bonometti L."/>
            <person name="Westerberg I."/>
            <person name="Brannstrom I.O."/>
            <person name="Guillou S."/>
            <person name="Cros-Aarteil S."/>
            <person name="Calhoun S."/>
            <person name="Haridas S."/>
            <person name="Kuo A."/>
            <person name="Mondo S."/>
            <person name="Pangilinan J."/>
            <person name="Riley R."/>
            <person name="Labutti K."/>
            <person name="Andreopoulos B."/>
            <person name="Lipzen A."/>
            <person name="Chen C."/>
            <person name="Yanf M."/>
            <person name="Daum C."/>
            <person name="Ng V."/>
            <person name="Clum A."/>
            <person name="Steindorff A."/>
            <person name="Ohm R."/>
            <person name="Martin F."/>
            <person name="Silar P."/>
            <person name="Natvig D."/>
            <person name="Lalanne C."/>
            <person name="Gautier V."/>
            <person name="Ament-Velasquez S.L."/>
            <person name="Kruys A."/>
            <person name="Hutchinson M.I."/>
            <person name="Powell A.J."/>
            <person name="Barry K."/>
            <person name="Miller A.N."/>
            <person name="Grigoriev I.V."/>
            <person name="Debuchy R."/>
            <person name="Gladieux P."/>
            <person name="Thoren M.H."/>
            <person name="Johannesson H."/>
        </authorList>
    </citation>
    <scope>NUCLEOTIDE SEQUENCE</scope>
    <source>
        <strain evidence="3">CBS 606.72</strain>
    </source>
</reference>
<keyword evidence="2" id="KW-0472">Membrane</keyword>
<proteinExistence type="predicted"/>
<comment type="caution">
    <text evidence="3">The sequence shown here is derived from an EMBL/GenBank/DDBJ whole genome shotgun (WGS) entry which is preliminary data.</text>
</comment>
<evidence type="ECO:0000313" key="3">
    <source>
        <dbReference type="EMBL" id="KAK0632539.1"/>
    </source>
</evidence>
<keyword evidence="4" id="KW-1185">Reference proteome</keyword>
<sequence>MASFVQDLWESIFTPGPTPTLLIATNVTFAVLQVVLAGLLIATYSVHFVVLSVLSGGLWAAINWFANELKVHQKQEEEKERRAQAAARQAVSSEDSETEVEGAAASSTSLKKEPPAPEVAVVATDVEAVKSTGELKHRVVSEEALSQGTKSSVSTEDEWERVSENEDGKSR</sequence>
<evidence type="ECO:0000256" key="1">
    <source>
        <dbReference type="SAM" id="MobiDB-lite"/>
    </source>
</evidence>
<dbReference type="GO" id="GO:0070072">
    <property type="term" value="P:vacuolar proton-transporting V-type ATPase complex assembly"/>
    <property type="evidence" value="ECO:0007669"/>
    <property type="project" value="InterPro"/>
</dbReference>
<accession>A0AA40CCL2</accession>
<dbReference type="Proteomes" id="UP001175000">
    <property type="component" value="Unassembled WGS sequence"/>
</dbReference>
<evidence type="ECO:0000256" key="2">
    <source>
        <dbReference type="SAM" id="Phobius"/>
    </source>
</evidence>
<feature type="region of interest" description="Disordered" evidence="1">
    <location>
        <begin position="75"/>
        <end position="123"/>
    </location>
</feature>
<feature type="compositionally biased region" description="Polar residues" evidence="1">
    <location>
        <begin position="144"/>
        <end position="154"/>
    </location>
</feature>
<organism evidence="3 4">
    <name type="scientific">Immersiella caudata</name>
    <dbReference type="NCBI Taxonomy" id="314043"/>
    <lineage>
        <taxon>Eukaryota</taxon>
        <taxon>Fungi</taxon>
        <taxon>Dikarya</taxon>
        <taxon>Ascomycota</taxon>
        <taxon>Pezizomycotina</taxon>
        <taxon>Sordariomycetes</taxon>
        <taxon>Sordariomycetidae</taxon>
        <taxon>Sordariales</taxon>
        <taxon>Lasiosphaeriaceae</taxon>
        <taxon>Immersiella</taxon>
    </lineage>
</organism>
<dbReference type="InterPro" id="IPR013945">
    <property type="entry name" value="Pkr1"/>
</dbReference>
<keyword evidence="2" id="KW-1133">Transmembrane helix</keyword>
<protein>
    <submittedName>
        <fullName evidence="3">ER protein Pkr1-domain-containing protein</fullName>
    </submittedName>
</protein>
<feature type="transmembrane region" description="Helical" evidence="2">
    <location>
        <begin position="48"/>
        <end position="66"/>
    </location>
</feature>
<keyword evidence="2" id="KW-0812">Transmembrane</keyword>
<dbReference type="AlphaFoldDB" id="A0AA40CCL2"/>